<comment type="caution">
    <text evidence="2">The sequence shown here is derived from an EMBL/GenBank/DDBJ whole genome shotgun (WGS) entry which is preliminary data.</text>
</comment>
<name>A0A7J5Z2S2_DISMA</name>
<dbReference type="AlphaFoldDB" id="A0A7J5Z2S2"/>
<keyword evidence="3" id="KW-1185">Reference proteome</keyword>
<proteinExistence type="predicted"/>
<evidence type="ECO:0008006" key="4">
    <source>
        <dbReference type="Google" id="ProtNLM"/>
    </source>
</evidence>
<evidence type="ECO:0000313" key="2">
    <source>
        <dbReference type="EMBL" id="KAF3855940.1"/>
    </source>
</evidence>
<feature type="non-terminal residue" evidence="2">
    <location>
        <position position="134"/>
    </location>
</feature>
<organism evidence="2 3">
    <name type="scientific">Dissostichus mawsoni</name>
    <name type="common">Antarctic cod</name>
    <dbReference type="NCBI Taxonomy" id="36200"/>
    <lineage>
        <taxon>Eukaryota</taxon>
        <taxon>Metazoa</taxon>
        <taxon>Chordata</taxon>
        <taxon>Craniata</taxon>
        <taxon>Vertebrata</taxon>
        <taxon>Euteleostomi</taxon>
        <taxon>Actinopterygii</taxon>
        <taxon>Neopterygii</taxon>
        <taxon>Teleostei</taxon>
        <taxon>Neoteleostei</taxon>
        <taxon>Acanthomorphata</taxon>
        <taxon>Eupercaria</taxon>
        <taxon>Perciformes</taxon>
        <taxon>Notothenioidei</taxon>
        <taxon>Nototheniidae</taxon>
        <taxon>Dissostichus</taxon>
    </lineage>
</organism>
<reference evidence="2 3" key="1">
    <citation type="submission" date="2020-03" db="EMBL/GenBank/DDBJ databases">
        <title>Dissostichus mawsoni Genome sequencing and assembly.</title>
        <authorList>
            <person name="Park H."/>
        </authorList>
    </citation>
    <scope>NUCLEOTIDE SEQUENCE [LARGE SCALE GENOMIC DNA]</scope>
    <source>
        <strain evidence="2">DM0001</strain>
        <tissue evidence="2">Muscle</tissue>
    </source>
</reference>
<evidence type="ECO:0000256" key="1">
    <source>
        <dbReference type="SAM" id="SignalP"/>
    </source>
</evidence>
<protein>
    <recommendedName>
        <fullName evidence="4">Secreted protein</fullName>
    </recommendedName>
</protein>
<accession>A0A7J5Z2S2</accession>
<evidence type="ECO:0000313" key="3">
    <source>
        <dbReference type="Proteomes" id="UP000518266"/>
    </source>
</evidence>
<gene>
    <name evidence="2" type="ORF">F7725_016663</name>
</gene>
<feature type="signal peptide" evidence="1">
    <location>
        <begin position="1"/>
        <end position="16"/>
    </location>
</feature>
<keyword evidence="1" id="KW-0732">Signal</keyword>
<dbReference type="Proteomes" id="UP000518266">
    <property type="component" value="Unassembled WGS sequence"/>
</dbReference>
<feature type="chain" id="PRO_5029731825" description="Secreted protein" evidence="1">
    <location>
        <begin position="17"/>
        <end position="134"/>
    </location>
</feature>
<dbReference type="EMBL" id="JAAKFY010000006">
    <property type="protein sequence ID" value="KAF3855940.1"/>
    <property type="molecule type" value="Genomic_DNA"/>
</dbReference>
<sequence>MTLFCAVLYAVIASHSIQDQKCTCFIIENIEVVMYSLLFPELDRNSETGYIYNIQRQVCVFGTNEGPGTNLCLRRSLLNLVLSTGGIISPHFLSQRVSSVTRTECVLKRCEGGGDRYGPAYHDCQSAIMGQTKE</sequence>